<feature type="compositionally biased region" description="Low complexity" evidence="1">
    <location>
        <begin position="24"/>
        <end position="33"/>
    </location>
</feature>
<dbReference type="SUPFAM" id="SSF56524">
    <property type="entry name" value="Oxidoreductase molybdopterin-binding domain"/>
    <property type="match status" value="1"/>
</dbReference>
<dbReference type="EMBL" id="CP014227">
    <property type="protein sequence ID" value="AMD86188.1"/>
    <property type="molecule type" value="Genomic_DNA"/>
</dbReference>
<evidence type="ECO:0000313" key="5">
    <source>
        <dbReference type="Proteomes" id="UP000065822"/>
    </source>
</evidence>
<dbReference type="Proteomes" id="UP000065822">
    <property type="component" value="Chromosome"/>
</dbReference>
<protein>
    <recommendedName>
        <fullName evidence="3">Oxidoreductase molybdopterin-binding domain-containing protein</fullName>
    </recommendedName>
</protein>
<feature type="signal peptide" evidence="2">
    <location>
        <begin position="1"/>
        <end position="15"/>
    </location>
</feature>
<organism evidence="4 5">
    <name type="scientific">Capnocytophaga haemolytica</name>
    <dbReference type="NCBI Taxonomy" id="45243"/>
    <lineage>
        <taxon>Bacteria</taxon>
        <taxon>Pseudomonadati</taxon>
        <taxon>Bacteroidota</taxon>
        <taxon>Flavobacteriia</taxon>
        <taxon>Flavobacteriales</taxon>
        <taxon>Flavobacteriaceae</taxon>
        <taxon>Capnocytophaga</taxon>
    </lineage>
</organism>
<name>A0ABN4KFH3_9FLAO</name>
<feature type="region of interest" description="Disordered" evidence="1">
    <location>
        <begin position="24"/>
        <end position="47"/>
    </location>
</feature>
<dbReference type="Gene3D" id="3.90.420.10">
    <property type="entry name" value="Oxidoreductase, molybdopterin-binding domain"/>
    <property type="match status" value="1"/>
</dbReference>
<feature type="chain" id="PRO_5045077324" description="Oxidoreductase molybdopterin-binding domain-containing protein" evidence="2">
    <location>
        <begin position="16"/>
        <end position="206"/>
    </location>
</feature>
<sequence>MQLFLAGLALSLALACNNTQQKQATATPTTEQEATSEHQHPADTMKTDCGVPFDGGGKESYISHEVKVVGEVENPMTLTVDKLKKMNVHEIKNKQIICSSGENRGDIHTAKGVLLKEILFDADIKQKDHKDRNFFIVARATDGFTAGFSWAELFNSPNGEQAYVIFEENGKPLTEKGEMIVMSFNDTKTGPRHVMWLKTIEVHRIP</sequence>
<evidence type="ECO:0000259" key="3">
    <source>
        <dbReference type="Pfam" id="PF00174"/>
    </source>
</evidence>
<reference evidence="4 5" key="1">
    <citation type="submission" date="2016-02" db="EMBL/GenBank/DDBJ databases">
        <authorList>
            <person name="Holder M.E."/>
            <person name="Ajami N.J."/>
            <person name="Petrosino J.F."/>
        </authorList>
    </citation>
    <scope>NUCLEOTIDE SEQUENCE [LARGE SCALE GENOMIC DNA]</scope>
    <source>
        <strain evidence="4 5">CCUG 32990</strain>
    </source>
</reference>
<dbReference type="InterPro" id="IPR000572">
    <property type="entry name" value="OxRdtase_Mopterin-bd_dom"/>
</dbReference>
<keyword evidence="2" id="KW-0732">Signal</keyword>
<gene>
    <name evidence="4" type="ORF">AXF12_03965</name>
</gene>
<keyword evidence="5" id="KW-1185">Reference proteome</keyword>
<accession>A0ABN4KFH3</accession>
<dbReference type="InterPro" id="IPR036374">
    <property type="entry name" value="OxRdtase_Mopterin-bd_sf"/>
</dbReference>
<evidence type="ECO:0000256" key="2">
    <source>
        <dbReference type="SAM" id="SignalP"/>
    </source>
</evidence>
<dbReference type="Pfam" id="PF00174">
    <property type="entry name" value="Oxidored_molyb"/>
    <property type="match status" value="1"/>
</dbReference>
<feature type="compositionally biased region" description="Basic and acidic residues" evidence="1">
    <location>
        <begin position="35"/>
        <end position="46"/>
    </location>
</feature>
<proteinExistence type="predicted"/>
<feature type="domain" description="Oxidoreductase molybdopterin-binding" evidence="3">
    <location>
        <begin position="63"/>
        <end position="203"/>
    </location>
</feature>
<evidence type="ECO:0000256" key="1">
    <source>
        <dbReference type="SAM" id="MobiDB-lite"/>
    </source>
</evidence>
<evidence type="ECO:0000313" key="4">
    <source>
        <dbReference type="EMBL" id="AMD86188.1"/>
    </source>
</evidence>